<dbReference type="Pfam" id="PF00198">
    <property type="entry name" value="2-oxoacid_dh"/>
    <property type="match status" value="1"/>
</dbReference>
<dbReference type="SMART" id="SM00861">
    <property type="entry name" value="Transket_pyr"/>
    <property type="match status" value="1"/>
</dbReference>
<dbReference type="UniPathway" id="UPA00223">
    <property type="reaction ID" value="UER00997"/>
</dbReference>
<dbReference type="InterPro" id="IPR011603">
    <property type="entry name" value="2oxoglutarate_DH_E1"/>
</dbReference>
<evidence type="ECO:0000256" key="10">
    <source>
        <dbReference type="ARBA" id="ARBA00052761"/>
    </source>
</evidence>
<dbReference type="Pfam" id="PF16078">
    <property type="entry name" value="2-oxogl_dehyd_N"/>
    <property type="match status" value="1"/>
</dbReference>
<dbReference type="InterPro" id="IPR032106">
    <property type="entry name" value="2-oxogl_dehyd_N"/>
</dbReference>
<keyword evidence="5" id="KW-0479">Metal-binding</keyword>
<dbReference type="Gene3D" id="3.40.50.12470">
    <property type="match status" value="1"/>
</dbReference>
<dbReference type="Gene3D" id="1.10.287.1150">
    <property type="entry name" value="TPP helical domain"/>
    <property type="match status" value="1"/>
</dbReference>
<evidence type="ECO:0000259" key="12">
    <source>
        <dbReference type="SMART" id="SM00861"/>
    </source>
</evidence>
<feature type="domain" description="Transketolase-like pyrimidine-binding" evidence="12">
    <location>
        <begin position="875"/>
        <end position="1068"/>
    </location>
</feature>
<proteinExistence type="predicted"/>
<dbReference type="GO" id="GO:0004149">
    <property type="term" value="F:dihydrolipoyllysine-residue succinyltransferase activity"/>
    <property type="evidence" value="ECO:0007669"/>
    <property type="project" value="UniProtKB-EC"/>
</dbReference>
<dbReference type="PANTHER" id="PTHR23152">
    <property type="entry name" value="2-OXOGLUTARATE DEHYDROGENASE"/>
    <property type="match status" value="1"/>
</dbReference>
<evidence type="ECO:0000256" key="9">
    <source>
        <dbReference type="ARBA" id="ARBA00023268"/>
    </source>
</evidence>
<dbReference type="Pfam" id="PF02779">
    <property type="entry name" value="Transket_pyr"/>
    <property type="match status" value="1"/>
</dbReference>
<organism evidence="14">
    <name type="scientific">freshwater metagenome</name>
    <dbReference type="NCBI Taxonomy" id="449393"/>
    <lineage>
        <taxon>unclassified sequences</taxon>
        <taxon>metagenomes</taxon>
        <taxon>ecological metagenomes</taxon>
    </lineage>
</organism>
<evidence type="ECO:0000256" key="2">
    <source>
        <dbReference type="ARBA" id="ARBA00001964"/>
    </source>
</evidence>
<feature type="region of interest" description="Disordered" evidence="11">
    <location>
        <begin position="57"/>
        <end position="101"/>
    </location>
</feature>
<accession>A0A6J7T9P9</accession>
<evidence type="ECO:0000256" key="8">
    <source>
        <dbReference type="ARBA" id="ARBA00023052"/>
    </source>
</evidence>
<dbReference type="PANTHER" id="PTHR23152:SF4">
    <property type="entry name" value="2-OXOADIPATE DEHYDROGENASE COMPLEX COMPONENT E1"/>
    <property type="match status" value="1"/>
</dbReference>
<dbReference type="SUPFAM" id="SSF52777">
    <property type="entry name" value="CoA-dependent acyltransferases"/>
    <property type="match status" value="1"/>
</dbReference>
<evidence type="ECO:0000256" key="4">
    <source>
        <dbReference type="ARBA" id="ARBA00012280"/>
    </source>
</evidence>
<dbReference type="InterPro" id="IPR001017">
    <property type="entry name" value="DH_E1"/>
</dbReference>
<dbReference type="Pfam" id="PF16870">
    <property type="entry name" value="OxoGdeHyase_C"/>
    <property type="match status" value="1"/>
</dbReference>
<dbReference type="GO" id="GO:0045252">
    <property type="term" value="C:oxoglutarate dehydrogenase complex"/>
    <property type="evidence" value="ECO:0007669"/>
    <property type="project" value="TreeGrafter"/>
</dbReference>
<dbReference type="InterPro" id="IPR031717">
    <property type="entry name" value="ODO-1/KGD_C"/>
</dbReference>
<dbReference type="GO" id="GO:0005829">
    <property type="term" value="C:cytosol"/>
    <property type="evidence" value="ECO:0007669"/>
    <property type="project" value="TreeGrafter"/>
</dbReference>
<feature type="compositionally biased region" description="Low complexity" evidence="11">
    <location>
        <begin position="72"/>
        <end position="96"/>
    </location>
</feature>
<evidence type="ECO:0000256" key="5">
    <source>
        <dbReference type="ARBA" id="ARBA00022723"/>
    </source>
</evidence>
<feature type="compositionally biased region" description="Polar residues" evidence="11">
    <location>
        <begin position="62"/>
        <end position="71"/>
    </location>
</feature>
<dbReference type="GO" id="GO:0004591">
    <property type="term" value="F:oxoglutarate dehydrogenase (succinyl-transferring) activity"/>
    <property type="evidence" value="ECO:0007669"/>
    <property type="project" value="UniProtKB-EC"/>
</dbReference>
<name>A0A6J7T9P9_9ZZZZ</name>
<evidence type="ECO:0000256" key="3">
    <source>
        <dbReference type="ARBA" id="ARBA00004813"/>
    </source>
</evidence>
<evidence type="ECO:0000256" key="7">
    <source>
        <dbReference type="ARBA" id="ARBA00023002"/>
    </source>
</evidence>
<comment type="pathway">
    <text evidence="3">Carbohydrate metabolism; tricarboxylic acid cycle; succinyl-CoA from 2-oxoglutarate (dehydrogenase route): step 1/1.</text>
</comment>
<evidence type="ECO:0000256" key="6">
    <source>
        <dbReference type="ARBA" id="ARBA00022842"/>
    </source>
</evidence>
<evidence type="ECO:0000256" key="11">
    <source>
        <dbReference type="SAM" id="MobiDB-lite"/>
    </source>
</evidence>
<keyword evidence="9" id="KW-0511">Multifunctional enzyme</keyword>
<dbReference type="Gene3D" id="3.40.50.970">
    <property type="match status" value="1"/>
</dbReference>
<dbReference type="Gene3D" id="3.30.559.10">
    <property type="entry name" value="Chloramphenicol acetyltransferase-like domain"/>
    <property type="match status" value="1"/>
</dbReference>
<dbReference type="EMBL" id="CAEZZL010000003">
    <property type="protein sequence ID" value="CAB4752263.1"/>
    <property type="molecule type" value="Genomic_DNA"/>
</dbReference>
<reference evidence="14" key="1">
    <citation type="submission" date="2020-05" db="EMBL/GenBank/DDBJ databases">
        <authorList>
            <person name="Chiriac C."/>
            <person name="Salcher M."/>
            <person name="Ghai R."/>
            <person name="Kavagutti S V."/>
        </authorList>
    </citation>
    <scope>NUCLEOTIDE SEQUENCE</scope>
</reference>
<dbReference type="GO" id="GO:0006099">
    <property type="term" value="P:tricarboxylic acid cycle"/>
    <property type="evidence" value="ECO:0007669"/>
    <property type="project" value="UniProtKB-UniPathway"/>
</dbReference>
<keyword evidence="6" id="KW-0460">Magnesium</keyword>
<dbReference type="NCBIfam" id="NF008907">
    <property type="entry name" value="PRK12270.1"/>
    <property type="match status" value="1"/>
</dbReference>
<dbReference type="AlphaFoldDB" id="A0A6J7T9P9"/>
<comment type="catalytic activity">
    <reaction evidence="10">
        <text>N(6)-[(R)-dihydrolipoyl]-L-lysyl-[protein] + succinyl-CoA = N(6)-[(R)-S(8)-succinyldihydrolipoyl]-L-lysyl-[protein] + CoA</text>
        <dbReference type="Rhea" id="RHEA:15213"/>
        <dbReference type="Rhea" id="RHEA-COMP:10475"/>
        <dbReference type="Rhea" id="RHEA-COMP:20092"/>
        <dbReference type="ChEBI" id="CHEBI:57287"/>
        <dbReference type="ChEBI" id="CHEBI:57292"/>
        <dbReference type="ChEBI" id="CHEBI:83100"/>
        <dbReference type="ChEBI" id="CHEBI:83120"/>
        <dbReference type="EC" id="2.3.1.61"/>
    </reaction>
</comment>
<dbReference type="Gene3D" id="3.40.50.11610">
    <property type="entry name" value="Multifunctional 2-oxoglutarate metabolism enzyme, C-terminal domain"/>
    <property type="match status" value="1"/>
</dbReference>
<dbReference type="NCBIfam" id="TIGR00239">
    <property type="entry name" value="2oxo_dh_E1"/>
    <property type="match status" value="1"/>
</dbReference>
<dbReference type="PIRSF" id="PIRSF000157">
    <property type="entry name" value="Oxoglu_dh_E1"/>
    <property type="match status" value="1"/>
</dbReference>
<evidence type="ECO:0000313" key="13">
    <source>
        <dbReference type="EMBL" id="CAB4752263.1"/>
    </source>
</evidence>
<dbReference type="InterPro" id="IPR042179">
    <property type="entry name" value="KGD_C_sf"/>
</dbReference>
<dbReference type="GO" id="GO:0030976">
    <property type="term" value="F:thiamine pyrophosphate binding"/>
    <property type="evidence" value="ECO:0007669"/>
    <property type="project" value="InterPro"/>
</dbReference>
<dbReference type="CDD" id="cd02016">
    <property type="entry name" value="TPP_E1_OGDC_like"/>
    <property type="match status" value="1"/>
</dbReference>
<comment type="cofactor">
    <cofactor evidence="2">
        <name>thiamine diphosphate</name>
        <dbReference type="ChEBI" id="CHEBI:58937"/>
    </cofactor>
</comment>
<comment type="cofactor">
    <cofactor evidence="1">
        <name>Mg(2+)</name>
        <dbReference type="ChEBI" id="CHEBI:18420"/>
    </cofactor>
</comment>
<dbReference type="GO" id="GO:0046872">
    <property type="term" value="F:metal ion binding"/>
    <property type="evidence" value="ECO:0007669"/>
    <property type="project" value="UniProtKB-KW"/>
</dbReference>
<keyword evidence="7" id="KW-0560">Oxidoreductase</keyword>
<evidence type="ECO:0000313" key="14">
    <source>
        <dbReference type="EMBL" id="CAB5049877.1"/>
    </source>
</evidence>
<dbReference type="EMBL" id="CAFBQH010000046">
    <property type="protein sequence ID" value="CAB5049877.1"/>
    <property type="molecule type" value="Genomic_DNA"/>
</dbReference>
<dbReference type="Pfam" id="PF00676">
    <property type="entry name" value="E1_dh"/>
    <property type="match status" value="1"/>
</dbReference>
<evidence type="ECO:0000256" key="1">
    <source>
        <dbReference type="ARBA" id="ARBA00001946"/>
    </source>
</evidence>
<sequence>MADIADRTQDFGANSWLVEEMYEQFRADPNSVSEAWREFFSDYRSAATLTAAAPASPLASSNGSAVTQPSVAVTTPSQSPAPAPATSAPAPVTSVPEGSTLEPLRGVGAAIVTNMEKSLSVPTATSFRNVPARLLEVNRKVINDYRSLHGLSKVSFTHIIAHAIVRAISDAVPNMRNAYQVAADGKPQLVRNPHVNVGLAVDVDKGDGTRALVVPVLMNADTLSFAGFLVAYDDIVRKVKANKLTIADFQGANVSITNPGTIGTVQSVPRLMPGQGVIVGVGSIDYPAEFQGSDTANLNALGVSKVVTVTSTYDHRIIQGAESGLFLKRVHELLLGDHGFYNDIFRSLEIPYQPVQWSSDASPMNREETMMEKQMQVSTLVRVHRVRGHLIADIDPLHWKAPAMPRELDLATYGLTIWDLEREFLTGGVAGSHKMTLDELLGVLRDAYCRTIGIEYMHIQNTDEQRWIQSKVEGATFTPTLDEKLRILERLNAAEAFEKFLATKYVGTKRFGLEGSESMIPIIDEIVSAAADQNLDGVVVGMPHRGRLNVLANVMGKNYEQIFKEFEGHISTESVQGSGDVKYHLGAQGTYTSAAGNEIAIELAANPSHLETVNGVVLGMVRAKQDKIEPPFAFSVLPLLMHGDAAFAGQGIVAEGLAMSDISGYRVGGTIHLVVNNQIGYTTAPKYARSSMYATDVAKTVQAPIFHVNGDDPEACARVARLAFEYRQRFHKDVVIDMLCYRLHGHNEGDDPSYTQPLMYKAIAEKRSVRKMYVEQLVKRGDISLEVAEQVLQDYQGKLQSALDDTRSHAPEKVKVAKPPTPVGVQPHVNTAIDKATFDRIFKQLTNYPEGFTPHPKLVRQFAAREATFEKDGDFEWAIGEALAIGSLLMEGFDVRLMGEDSRRGTFAHRHAALVDYENETDFIPLQQIPGATGKFWVYDSLLSEYAALGFEYGYAHTNRNTLTMWEAQFGDFVNGAQIVLDQYLVAAEDKWKQQNGLVMLLPHGFEGQGPEHSSARIERFLQSCAEDNIQVVNATTAAQFFHVLRRQLHRDIRKPLIIFTPKQPLRMKESRSRMEDVTSGSFMEVLDDPFVGDKASVKRIVLCSGKVAWDAMSERDKRNAPVAVVRVEQLYPFPIDQINEVIARYPNAKEIVWLQEEPENMGAWHFVEHLIWRVKERGYDLRHTSRIAAGSPATGSKAIHDQEHADLMDDTFSGF</sequence>
<protein>
    <recommendedName>
        <fullName evidence="4">oxoglutarate dehydrogenase (succinyl-transferring)</fullName>
        <ecNumber evidence="4">1.2.4.2</ecNumber>
    </recommendedName>
</protein>
<dbReference type="EC" id="1.2.4.2" evidence="4"/>
<dbReference type="SUPFAM" id="SSF52518">
    <property type="entry name" value="Thiamin diphosphate-binding fold (THDP-binding)"/>
    <property type="match status" value="2"/>
</dbReference>
<keyword evidence="8" id="KW-0786">Thiamine pyrophosphate</keyword>
<dbReference type="NCBIfam" id="NF006914">
    <property type="entry name" value="PRK09404.1"/>
    <property type="match status" value="1"/>
</dbReference>
<dbReference type="InterPro" id="IPR029061">
    <property type="entry name" value="THDP-binding"/>
</dbReference>
<dbReference type="InterPro" id="IPR005475">
    <property type="entry name" value="Transketolase-like_Pyr-bd"/>
</dbReference>
<gene>
    <name evidence="13" type="ORF">UFOPK2870_00111</name>
    <name evidence="14" type="ORF">UFOPK4293_00863</name>
</gene>
<dbReference type="InterPro" id="IPR001078">
    <property type="entry name" value="2-oxoacid_DH_actylTfrase"/>
</dbReference>
<dbReference type="InterPro" id="IPR023213">
    <property type="entry name" value="CAT-like_dom_sf"/>
</dbReference>